<name>A0A5A7R739_STRAF</name>
<comment type="caution">
    <text evidence="1">The sequence shown here is derived from an EMBL/GenBank/DDBJ whole genome shotgun (WGS) entry which is preliminary data.</text>
</comment>
<organism evidence="1 2">
    <name type="scientific">Striga asiatica</name>
    <name type="common">Asiatic witchweed</name>
    <name type="synonym">Buchnera asiatica</name>
    <dbReference type="NCBI Taxonomy" id="4170"/>
    <lineage>
        <taxon>Eukaryota</taxon>
        <taxon>Viridiplantae</taxon>
        <taxon>Streptophyta</taxon>
        <taxon>Embryophyta</taxon>
        <taxon>Tracheophyta</taxon>
        <taxon>Spermatophyta</taxon>
        <taxon>Magnoliopsida</taxon>
        <taxon>eudicotyledons</taxon>
        <taxon>Gunneridae</taxon>
        <taxon>Pentapetalae</taxon>
        <taxon>asterids</taxon>
        <taxon>lamiids</taxon>
        <taxon>Lamiales</taxon>
        <taxon>Orobanchaceae</taxon>
        <taxon>Buchnereae</taxon>
        <taxon>Striga</taxon>
    </lineage>
</organism>
<accession>A0A5A7R739</accession>
<dbReference type="GO" id="GO:0016740">
    <property type="term" value="F:transferase activity"/>
    <property type="evidence" value="ECO:0007669"/>
    <property type="project" value="UniProtKB-KW"/>
</dbReference>
<keyword evidence="1" id="KW-0808">Transferase</keyword>
<dbReference type="EMBL" id="BKCP01010626">
    <property type="protein sequence ID" value="GER53505.1"/>
    <property type="molecule type" value="Genomic_DNA"/>
</dbReference>
<sequence>MLGAINGVIHVLPKFPNRPAKIFRWSERGPVMSILIQSYPTIRPHGKRRIFKPFVPTIGRQGLVPARFTVSGLEPHEELKLNGKSPFIRLELPSSLWASMSMLPKTERFCLRVIVIFESGGWAQRTWKVWFQMRPCSRVVLATFLPSSFMVT</sequence>
<proteinExistence type="predicted"/>
<reference evidence="2" key="1">
    <citation type="journal article" date="2019" name="Curr. Biol.">
        <title>Genome Sequence of Striga asiatica Provides Insight into the Evolution of Plant Parasitism.</title>
        <authorList>
            <person name="Yoshida S."/>
            <person name="Kim S."/>
            <person name="Wafula E.K."/>
            <person name="Tanskanen J."/>
            <person name="Kim Y.M."/>
            <person name="Honaas L."/>
            <person name="Yang Z."/>
            <person name="Spallek T."/>
            <person name="Conn C.E."/>
            <person name="Ichihashi Y."/>
            <person name="Cheong K."/>
            <person name="Cui S."/>
            <person name="Der J.P."/>
            <person name="Gundlach H."/>
            <person name="Jiao Y."/>
            <person name="Hori C."/>
            <person name="Ishida J.K."/>
            <person name="Kasahara H."/>
            <person name="Kiba T."/>
            <person name="Kim M.S."/>
            <person name="Koo N."/>
            <person name="Laohavisit A."/>
            <person name="Lee Y.H."/>
            <person name="Lumba S."/>
            <person name="McCourt P."/>
            <person name="Mortimer J.C."/>
            <person name="Mutuku J.M."/>
            <person name="Nomura T."/>
            <person name="Sasaki-Sekimoto Y."/>
            <person name="Seto Y."/>
            <person name="Wang Y."/>
            <person name="Wakatake T."/>
            <person name="Sakakibara H."/>
            <person name="Demura T."/>
            <person name="Yamaguchi S."/>
            <person name="Yoneyama K."/>
            <person name="Manabe R.I."/>
            <person name="Nelson D.C."/>
            <person name="Schulman A.H."/>
            <person name="Timko M.P."/>
            <person name="dePamphilis C.W."/>
            <person name="Choi D."/>
            <person name="Shirasu K."/>
        </authorList>
    </citation>
    <scope>NUCLEOTIDE SEQUENCE [LARGE SCALE GENOMIC DNA]</scope>
    <source>
        <strain evidence="2">cv. UVA1</strain>
    </source>
</reference>
<dbReference type="Proteomes" id="UP000325081">
    <property type="component" value="Unassembled WGS sequence"/>
</dbReference>
<evidence type="ECO:0000313" key="2">
    <source>
        <dbReference type="Proteomes" id="UP000325081"/>
    </source>
</evidence>
<dbReference type="AlphaFoldDB" id="A0A5A7R739"/>
<protein>
    <submittedName>
        <fullName evidence="1">Nucleotide-diphospho-sugar transferase superfamily protein</fullName>
    </submittedName>
</protein>
<gene>
    <name evidence="1" type="ORF">STAS_31030</name>
</gene>
<evidence type="ECO:0000313" key="1">
    <source>
        <dbReference type="EMBL" id="GER53505.1"/>
    </source>
</evidence>
<keyword evidence="2" id="KW-1185">Reference proteome</keyword>